<dbReference type="EMBL" id="FUZP01000001">
    <property type="protein sequence ID" value="SKC35739.1"/>
    <property type="molecule type" value="Genomic_DNA"/>
</dbReference>
<evidence type="ECO:0000313" key="3">
    <source>
        <dbReference type="Proteomes" id="UP000190857"/>
    </source>
</evidence>
<dbReference type="Proteomes" id="UP000190857">
    <property type="component" value="Unassembled WGS sequence"/>
</dbReference>
<name>A0A1T5I989_9MICO</name>
<sequence>MRTSYWFNGVLAVLGAGLAIAAGFSIRDDAVPGWIGVIGGVLIVVGAAIAELRRRQPGAPHSPSR</sequence>
<keyword evidence="1" id="KW-1133">Transmembrane helix</keyword>
<accession>A0A1T5I989</accession>
<evidence type="ECO:0000256" key="1">
    <source>
        <dbReference type="SAM" id="Phobius"/>
    </source>
</evidence>
<proteinExistence type="predicted"/>
<keyword evidence="1" id="KW-0472">Membrane</keyword>
<protein>
    <submittedName>
        <fullName evidence="2">Uncharacterized protein</fullName>
    </submittedName>
</protein>
<feature type="transmembrane region" description="Helical" evidence="1">
    <location>
        <begin position="31"/>
        <end position="50"/>
    </location>
</feature>
<reference evidence="2 3" key="1">
    <citation type="submission" date="2017-02" db="EMBL/GenBank/DDBJ databases">
        <authorList>
            <person name="Peterson S.W."/>
        </authorList>
    </citation>
    <scope>NUCLEOTIDE SEQUENCE [LARGE SCALE GENOMIC DNA]</scope>
    <source>
        <strain evidence="2 3">VKM Ac-2059</strain>
    </source>
</reference>
<organism evidence="2 3">
    <name type="scientific">Okibacterium fritillariae</name>
    <dbReference type="NCBI Taxonomy" id="123320"/>
    <lineage>
        <taxon>Bacteria</taxon>
        <taxon>Bacillati</taxon>
        <taxon>Actinomycetota</taxon>
        <taxon>Actinomycetes</taxon>
        <taxon>Micrococcales</taxon>
        <taxon>Microbacteriaceae</taxon>
        <taxon>Okibacterium</taxon>
    </lineage>
</organism>
<evidence type="ECO:0000313" key="2">
    <source>
        <dbReference type="EMBL" id="SKC35739.1"/>
    </source>
</evidence>
<gene>
    <name evidence="2" type="ORF">SAMN06309945_0103</name>
</gene>
<keyword evidence="3" id="KW-1185">Reference proteome</keyword>
<dbReference type="AlphaFoldDB" id="A0A1T5I989"/>
<keyword evidence="1" id="KW-0812">Transmembrane</keyword>